<comment type="caution">
    <text evidence="4">The sequence shown here is derived from an EMBL/GenBank/DDBJ whole genome shotgun (WGS) entry which is preliminary data.</text>
</comment>
<dbReference type="GO" id="GO:0043856">
    <property type="term" value="F:anti-sigma factor antagonist activity"/>
    <property type="evidence" value="ECO:0007669"/>
    <property type="project" value="InterPro"/>
</dbReference>
<organism evidence="4 5">
    <name type="scientific">Actinoallomurus iriomotensis</name>
    <dbReference type="NCBI Taxonomy" id="478107"/>
    <lineage>
        <taxon>Bacteria</taxon>
        <taxon>Bacillati</taxon>
        <taxon>Actinomycetota</taxon>
        <taxon>Actinomycetes</taxon>
        <taxon>Streptosporangiales</taxon>
        <taxon>Thermomonosporaceae</taxon>
        <taxon>Actinoallomurus</taxon>
    </lineage>
</organism>
<evidence type="ECO:0000313" key="4">
    <source>
        <dbReference type="EMBL" id="GLY85214.1"/>
    </source>
</evidence>
<dbReference type="Gene3D" id="3.30.750.24">
    <property type="entry name" value="STAS domain"/>
    <property type="match status" value="1"/>
</dbReference>
<reference evidence="4" key="1">
    <citation type="submission" date="2023-03" db="EMBL/GenBank/DDBJ databases">
        <title>Actinoallomurus iriomotensis NBRC 103684.</title>
        <authorList>
            <person name="Ichikawa N."/>
            <person name="Sato H."/>
            <person name="Tonouchi N."/>
        </authorList>
    </citation>
    <scope>NUCLEOTIDE SEQUENCE</scope>
    <source>
        <strain evidence="4">NBRC 103684</strain>
    </source>
</reference>
<evidence type="ECO:0000256" key="2">
    <source>
        <dbReference type="RuleBase" id="RU003749"/>
    </source>
</evidence>
<dbReference type="PANTHER" id="PTHR33495">
    <property type="entry name" value="ANTI-SIGMA FACTOR ANTAGONIST TM_1081-RELATED-RELATED"/>
    <property type="match status" value="1"/>
</dbReference>
<dbReference type="NCBIfam" id="TIGR00377">
    <property type="entry name" value="ant_ant_sig"/>
    <property type="match status" value="1"/>
</dbReference>
<dbReference type="SUPFAM" id="SSF52091">
    <property type="entry name" value="SpoIIaa-like"/>
    <property type="match status" value="1"/>
</dbReference>
<accession>A0A9W6S163</accession>
<gene>
    <name evidence="4" type="ORF">Airi02_031430</name>
</gene>
<name>A0A9W6S163_9ACTN</name>
<dbReference type="AlphaFoldDB" id="A0A9W6S163"/>
<evidence type="ECO:0000313" key="5">
    <source>
        <dbReference type="Proteomes" id="UP001165074"/>
    </source>
</evidence>
<dbReference type="InterPro" id="IPR036513">
    <property type="entry name" value="STAS_dom_sf"/>
</dbReference>
<keyword evidence="5" id="KW-1185">Reference proteome</keyword>
<dbReference type="Pfam" id="PF01740">
    <property type="entry name" value="STAS"/>
    <property type="match status" value="1"/>
</dbReference>
<dbReference type="EMBL" id="BSTK01000004">
    <property type="protein sequence ID" value="GLY85214.1"/>
    <property type="molecule type" value="Genomic_DNA"/>
</dbReference>
<evidence type="ECO:0000256" key="1">
    <source>
        <dbReference type="ARBA" id="ARBA00009013"/>
    </source>
</evidence>
<proteinExistence type="inferred from homology"/>
<comment type="similarity">
    <text evidence="1 2">Belongs to the anti-sigma-factor antagonist family.</text>
</comment>
<protein>
    <recommendedName>
        <fullName evidence="2">Anti-sigma factor antagonist</fullName>
    </recommendedName>
</protein>
<sequence length="140" mass="14902">MVADNIPPLFSASSRHTGPCPVLEVAGEIDLATAPWLQDHLIEVINAQDGSADLILDMTKVEFCDASGLRVLVSAQRWIRQRGGRLRVICPEGPLLRILRITTLTRLLSVHPTIEDALAESASCGTAPGTRSPAVRAGAG</sequence>
<dbReference type="RefSeq" id="WP_285571977.1">
    <property type="nucleotide sequence ID" value="NZ_BSTK01000004.1"/>
</dbReference>
<feature type="domain" description="STAS" evidence="3">
    <location>
        <begin position="22"/>
        <end position="121"/>
    </location>
</feature>
<dbReference type="PANTHER" id="PTHR33495:SF2">
    <property type="entry name" value="ANTI-SIGMA FACTOR ANTAGONIST TM_1081-RELATED"/>
    <property type="match status" value="1"/>
</dbReference>
<dbReference type="PROSITE" id="PS50801">
    <property type="entry name" value="STAS"/>
    <property type="match status" value="1"/>
</dbReference>
<dbReference type="Proteomes" id="UP001165074">
    <property type="component" value="Unassembled WGS sequence"/>
</dbReference>
<dbReference type="CDD" id="cd07043">
    <property type="entry name" value="STAS_anti-anti-sigma_factors"/>
    <property type="match status" value="1"/>
</dbReference>
<dbReference type="InterPro" id="IPR002645">
    <property type="entry name" value="STAS_dom"/>
</dbReference>
<evidence type="ECO:0000259" key="3">
    <source>
        <dbReference type="PROSITE" id="PS50801"/>
    </source>
</evidence>
<dbReference type="InterPro" id="IPR003658">
    <property type="entry name" value="Anti-sigma_ant"/>
</dbReference>